<protein>
    <submittedName>
        <fullName evidence="9">Aspartate--tRNA ligase</fullName>
    </submittedName>
</protein>
<dbReference type="PANTHER" id="PTHR22594:SF5">
    <property type="entry name" value="ASPARTATE--TRNA LIGASE, MITOCHONDRIAL"/>
    <property type="match status" value="1"/>
</dbReference>
<feature type="non-terminal residue" evidence="9">
    <location>
        <position position="348"/>
    </location>
</feature>
<dbReference type="InterPro" id="IPR004524">
    <property type="entry name" value="Asp-tRNA-ligase_1"/>
</dbReference>
<dbReference type="SUPFAM" id="SSF50249">
    <property type="entry name" value="Nucleic acid-binding proteins"/>
    <property type="match status" value="1"/>
</dbReference>
<dbReference type="SUPFAM" id="SSF55681">
    <property type="entry name" value="Class II aaRS and biotin synthetases"/>
    <property type="match status" value="1"/>
</dbReference>
<dbReference type="GO" id="GO:0004815">
    <property type="term" value="F:aspartate-tRNA ligase activity"/>
    <property type="evidence" value="ECO:0007669"/>
    <property type="project" value="TreeGrafter"/>
</dbReference>
<dbReference type="GO" id="GO:0005737">
    <property type="term" value="C:cytoplasm"/>
    <property type="evidence" value="ECO:0007669"/>
    <property type="project" value="InterPro"/>
</dbReference>
<keyword evidence="3 9" id="KW-0436">Ligase</keyword>
<dbReference type="Proteomes" id="UP000261325">
    <property type="component" value="Unassembled WGS sequence"/>
</dbReference>
<dbReference type="InterPro" id="IPR004365">
    <property type="entry name" value="NA-bd_OB_tRNA"/>
</dbReference>
<reference evidence="9 10" key="1">
    <citation type="journal article" date="2018" name="Nat. Biotechnol.">
        <title>A standardized bacterial taxonomy based on genome phylogeny substantially revises the tree of life.</title>
        <authorList>
            <person name="Parks D.H."/>
            <person name="Chuvochina M."/>
            <person name="Waite D.W."/>
            <person name="Rinke C."/>
            <person name="Skarshewski A."/>
            <person name="Chaumeil P.A."/>
            <person name="Hugenholtz P."/>
        </authorList>
    </citation>
    <scope>NUCLEOTIDE SEQUENCE [LARGE SCALE GENOMIC DNA]</scope>
    <source>
        <strain evidence="9">UBA9049</strain>
    </source>
</reference>
<dbReference type="AlphaFoldDB" id="A0A3B8WAT0"/>
<comment type="caution">
    <text evidence="9">The sequence shown here is derived from an EMBL/GenBank/DDBJ whole genome shotgun (WGS) entry which is preliminary data.</text>
</comment>
<dbReference type="GO" id="GO:0006422">
    <property type="term" value="P:aspartyl-tRNA aminoacylation"/>
    <property type="evidence" value="ECO:0007669"/>
    <property type="project" value="TreeGrafter"/>
</dbReference>
<keyword evidence="6" id="KW-0648">Protein biosynthesis</keyword>
<dbReference type="GO" id="GO:0003676">
    <property type="term" value="F:nucleic acid binding"/>
    <property type="evidence" value="ECO:0007669"/>
    <property type="project" value="InterPro"/>
</dbReference>
<evidence type="ECO:0000259" key="8">
    <source>
        <dbReference type="PROSITE" id="PS50862"/>
    </source>
</evidence>
<accession>A0A3B8WAT0</accession>
<dbReference type="Pfam" id="PF00152">
    <property type="entry name" value="tRNA-synt_2"/>
    <property type="match status" value="1"/>
</dbReference>
<dbReference type="PRINTS" id="PR01042">
    <property type="entry name" value="TRNASYNTHASP"/>
</dbReference>
<gene>
    <name evidence="9" type="ORF">DCF82_04310</name>
</gene>
<dbReference type="InterPro" id="IPR047089">
    <property type="entry name" value="Asp-tRNA-ligase_1_N"/>
</dbReference>
<dbReference type="NCBIfam" id="NF001750">
    <property type="entry name" value="PRK00476.1"/>
    <property type="match status" value="1"/>
</dbReference>
<evidence type="ECO:0000256" key="3">
    <source>
        <dbReference type="ARBA" id="ARBA00022598"/>
    </source>
</evidence>
<dbReference type="CDD" id="cd04317">
    <property type="entry name" value="EcAspRS_like_N"/>
    <property type="match status" value="1"/>
</dbReference>
<keyword evidence="4" id="KW-0547">Nucleotide-binding</keyword>
<evidence type="ECO:0000313" key="9">
    <source>
        <dbReference type="EMBL" id="HAC27031.1"/>
    </source>
</evidence>
<dbReference type="GO" id="GO:0005524">
    <property type="term" value="F:ATP binding"/>
    <property type="evidence" value="ECO:0007669"/>
    <property type="project" value="UniProtKB-KW"/>
</dbReference>
<name>A0A3B8WAT0_MARNT</name>
<evidence type="ECO:0000256" key="7">
    <source>
        <dbReference type="ARBA" id="ARBA00023146"/>
    </source>
</evidence>
<dbReference type="PANTHER" id="PTHR22594">
    <property type="entry name" value="ASPARTYL/LYSYL-TRNA SYNTHETASE"/>
    <property type="match status" value="1"/>
</dbReference>
<dbReference type="InterPro" id="IPR045864">
    <property type="entry name" value="aa-tRNA-synth_II/BPL/LPL"/>
</dbReference>
<dbReference type="Pfam" id="PF02938">
    <property type="entry name" value="GAD"/>
    <property type="match status" value="1"/>
</dbReference>
<dbReference type="InterPro" id="IPR029351">
    <property type="entry name" value="GAD_dom"/>
</dbReference>
<dbReference type="Gene3D" id="2.40.50.140">
    <property type="entry name" value="Nucleic acid-binding proteins"/>
    <property type="match status" value="1"/>
</dbReference>
<dbReference type="EMBL" id="DLYI01000050">
    <property type="protein sequence ID" value="HAC27031.1"/>
    <property type="molecule type" value="Genomic_DNA"/>
</dbReference>
<evidence type="ECO:0000256" key="2">
    <source>
        <dbReference type="ARBA" id="ARBA00022490"/>
    </source>
</evidence>
<dbReference type="InterPro" id="IPR004364">
    <property type="entry name" value="Aa-tRNA-synt_II"/>
</dbReference>
<organism evidence="9 10">
    <name type="scientific">Marinobacter nauticus</name>
    <name type="common">Marinobacter hydrocarbonoclasticus</name>
    <name type="synonym">Marinobacter aquaeolei</name>
    <dbReference type="NCBI Taxonomy" id="2743"/>
    <lineage>
        <taxon>Bacteria</taxon>
        <taxon>Pseudomonadati</taxon>
        <taxon>Pseudomonadota</taxon>
        <taxon>Gammaproteobacteria</taxon>
        <taxon>Pseudomonadales</taxon>
        <taxon>Marinobacteraceae</taxon>
        <taxon>Marinobacter</taxon>
    </lineage>
</organism>
<dbReference type="InterPro" id="IPR012340">
    <property type="entry name" value="NA-bd_OB-fold"/>
</dbReference>
<dbReference type="InterPro" id="IPR006195">
    <property type="entry name" value="aa-tRNA-synth_II"/>
</dbReference>
<sequence length="348" mass="39798">MRSHYCGGINESHIDQEVTLCGWVHRRRDHGGVIFLDLRDRDGMSQVVVDPDTPESFALAEKVRSEFVVKVTGRVRRRPAGTENNNMPTGQVELLGKEVTILNAAATPPFPLDEHVDVGEDVRLRYRFIDLRRPEMINRLRFRSRVTSYIRNFLDSRGFMDVETPILTRATPEGARDYLVPSRTHEGSFFALPQSPQLFKQMLMVSGVDRYYQIAKCFRDEDLRADRQPEFTQVDIEASFIDEEALMQLNEDMIRALFKDVLDVDLPEFPRMPYSEAMQRYGSDKPDLRIPLELQDVGDLVESVDLKVFAGPAKDPKGRVAALRVPKGAELTRKQIDDYTKFVGIYGA</sequence>
<dbReference type="Gene3D" id="3.30.1360.30">
    <property type="entry name" value="GAD-like domain"/>
    <property type="match status" value="1"/>
</dbReference>
<keyword evidence="2" id="KW-0963">Cytoplasm</keyword>
<feature type="domain" description="Aminoacyl-transfer RNA synthetases class-II family profile" evidence="8">
    <location>
        <begin position="140"/>
        <end position="302"/>
    </location>
</feature>
<dbReference type="InterPro" id="IPR002312">
    <property type="entry name" value="Asp/Asn-tRNA-synth_IIb"/>
</dbReference>
<evidence type="ECO:0000256" key="6">
    <source>
        <dbReference type="ARBA" id="ARBA00022917"/>
    </source>
</evidence>
<evidence type="ECO:0000256" key="1">
    <source>
        <dbReference type="ARBA" id="ARBA00006303"/>
    </source>
</evidence>
<proteinExistence type="inferred from homology"/>
<evidence type="ECO:0000256" key="4">
    <source>
        <dbReference type="ARBA" id="ARBA00022741"/>
    </source>
</evidence>
<keyword evidence="5" id="KW-0067">ATP-binding</keyword>
<comment type="similarity">
    <text evidence="1">Belongs to the class-II aminoacyl-tRNA synthetase family. Type 1 subfamily.</text>
</comment>
<evidence type="ECO:0000313" key="10">
    <source>
        <dbReference type="Proteomes" id="UP000261325"/>
    </source>
</evidence>
<dbReference type="PROSITE" id="PS50862">
    <property type="entry name" value="AA_TRNA_LIGASE_II"/>
    <property type="match status" value="1"/>
</dbReference>
<evidence type="ECO:0000256" key="5">
    <source>
        <dbReference type="ARBA" id="ARBA00022840"/>
    </source>
</evidence>
<dbReference type="InterPro" id="IPR004115">
    <property type="entry name" value="GAD-like_sf"/>
</dbReference>
<dbReference type="Gene3D" id="3.30.930.10">
    <property type="entry name" value="Bira Bifunctional Protein, Domain 2"/>
    <property type="match status" value="1"/>
</dbReference>
<keyword evidence="7" id="KW-0030">Aminoacyl-tRNA synthetase</keyword>
<dbReference type="NCBIfam" id="TIGR00459">
    <property type="entry name" value="aspS_bact"/>
    <property type="match status" value="1"/>
</dbReference>
<dbReference type="Pfam" id="PF01336">
    <property type="entry name" value="tRNA_anti-codon"/>
    <property type="match status" value="1"/>
</dbReference>
<dbReference type="SUPFAM" id="SSF55261">
    <property type="entry name" value="GAD domain-like"/>
    <property type="match status" value="1"/>
</dbReference>